<dbReference type="EMBL" id="FN595754">
    <property type="protein sequence ID" value="CCB51165.1"/>
    <property type="molecule type" value="Genomic_DNA"/>
</dbReference>
<gene>
    <name evidence="2" type="ordered locus">VIT_01s0010g00970</name>
</gene>
<dbReference type="PaxDb" id="29760-VIT_01s0010g00970.t01"/>
<keyword evidence="3" id="KW-1185">Reference proteome</keyword>
<organism evidence="2 3">
    <name type="scientific">Vitis vinifera</name>
    <name type="common">Grape</name>
    <dbReference type="NCBI Taxonomy" id="29760"/>
    <lineage>
        <taxon>Eukaryota</taxon>
        <taxon>Viridiplantae</taxon>
        <taxon>Streptophyta</taxon>
        <taxon>Embryophyta</taxon>
        <taxon>Tracheophyta</taxon>
        <taxon>Spermatophyta</taxon>
        <taxon>Magnoliopsida</taxon>
        <taxon>eudicotyledons</taxon>
        <taxon>Gunneridae</taxon>
        <taxon>Pentapetalae</taxon>
        <taxon>rosids</taxon>
        <taxon>Vitales</taxon>
        <taxon>Vitaceae</taxon>
        <taxon>Viteae</taxon>
        <taxon>Vitis</taxon>
    </lineage>
</organism>
<reference evidence="3" key="1">
    <citation type="journal article" date="2007" name="Nature">
        <title>The grapevine genome sequence suggests ancestral hexaploidization in major angiosperm phyla.</title>
        <authorList>
            <consortium name="The French-Italian Public Consortium for Grapevine Genome Characterization."/>
            <person name="Jaillon O."/>
            <person name="Aury J.-M."/>
            <person name="Noel B."/>
            <person name="Policriti A."/>
            <person name="Clepet C."/>
            <person name="Casagrande A."/>
            <person name="Choisne N."/>
            <person name="Aubourg S."/>
            <person name="Vitulo N."/>
            <person name="Jubin C."/>
            <person name="Vezzi A."/>
            <person name="Legeai F."/>
            <person name="Hugueney P."/>
            <person name="Dasilva C."/>
            <person name="Horner D."/>
            <person name="Mica E."/>
            <person name="Jublot D."/>
            <person name="Poulain J."/>
            <person name="Bruyere C."/>
            <person name="Billault A."/>
            <person name="Segurens B."/>
            <person name="Gouyvenoux M."/>
            <person name="Ugarte E."/>
            <person name="Cattonaro F."/>
            <person name="Anthouard V."/>
            <person name="Vico V."/>
            <person name="Del Fabbro C."/>
            <person name="Alaux M."/>
            <person name="Di Gaspero G."/>
            <person name="Dumas V."/>
            <person name="Felice N."/>
            <person name="Paillard S."/>
            <person name="Juman I."/>
            <person name="Moroldo M."/>
            <person name="Scalabrin S."/>
            <person name="Canaguier A."/>
            <person name="Le Clainche I."/>
            <person name="Malacrida G."/>
            <person name="Durand E."/>
            <person name="Pesole G."/>
            <person name="Laucou V."/>
            <person name="Chatelet P."/>
            <person name="Merdinoglu D."/>
            <person name="Delledonne M."/>
            <person name="Pezzotti M."/>
            <person name="Lecharny A."/>
            <person name="Scarpelli C."/>
            <person name="Artiguenave F."/>
            <person name="Pe M.E."/>
            <person name="Valle G."/>
            <person name="Morgante M."/>
            <person name="Caboche M."/>
            <person name="Adam-Blondon A.-F."/>
            <person name="Weissenbach J."/>
            <person name="Quetier F."/>
            <person name="Wincker P."/>
        </authorList>
    </citation>
    <scope>NUCLEOTIDE SEQUENCE [LARGE SCALE GENOMIC DNA]</scope>
    <source>
        <strain evidence="3">cv. Pinot noir / PN40024</strain>
    </source>
</reference>
<feature type="region of interest" description="Disordered" evidence="1">
    <location>
        <begin position="1"/>
        <end position="23"/>
    </location>
</feature>
<evidence type="ECO:0000313" key="3">
    <source>
        <dbReference type="Proteomes" id="UP000009183"/>
    </source>
</evidence>
<accession>F6HGG4</accession>
<dbReference type="HOGENOM" id="CLU_3423612_0_0_1"/>
<dbReference type="AlphaFoldDB" id="F6HGG4"/>
<dbReference type="Proteomes" id="UP000009183">
    <property type="component" value="Chromosome 1"/>
</dbReference>
<name>F6HGG4_VITVI</name>
<protein>
    <submittedName>
        <fullName evidence="2">Uncharacterized protein</fullName>
    </submittedName>
</protein>
<sequence>MKISKETGIKGIRPTFKKAGSGE</sequence>
<proteinExistence type="predicted"/>
<evidence type="ECO:0000313" key="2">
    <source>
        <dbReference type="EMBL" id="CCB51165.1"/>
    </source>
</evidence>
<dbReference type="InParanoid" id="F6HGG4"/>
<evidence type="ECO:0000256" key="1">
    <source>
        <dbReference type="SAM" id="MobiDB-lite"/>
    </source>
</evidence>